<evidence type="ECO:0000313" key="2">
    <source>
        <dbReference type="EMBL" id="KAF9469012.1"/>
    </source>
</evidence>
<feature type="transmembrane region" description="Helical" evidence="1">
    <location>
        <begin position="368"/>
        <end position="400"/>
    </location>
</feature>
<feature type="transmembrane region" description="Helical" evidence="1">
    <location>
        <begin position="326"/>
        <end position="347"/>
    </location>
</feature>
<keyword evidence="1" id="KW-1133">Transmembrane helix</keyword>
<feature type="transmembrane region" description="Helical" evidence="1">
    <location>
        <begin position="300"/>
        <end position="320"/>
    </location>
</feature>
<evidence type="ECO:0000256" key="1">
    <source>
        <dbReference type="SAM" id="Phobius"/>
    </source>
</evidence>
<organism evidence="2 3">
    <name type="scientific">Collybia nuda</name>
    <dbReference type="NCBI Taxonomy" id="64659"/>
    <lineage>
        <taxon>Eukaryota</taxon>
        <taxon>Fungi</taxon>
        <taxon>Dikarya</taxon>
        <taxon>Basidiomycota</taxon>
        <taxon>Agaricomycotina</taxon>
        <taxon>Agaricomycetes</taxon>
        <taxon>Agaricomycetidae</taxon>
        <taxon>Agaricales</taxon>
        <taxon>Tricholomatineae</taxon>
        <taxon>Clitocybaceae</taxon>
        <taxon>Collybia</taxon>
    </lineage>
</organism>
<dbReference type="OrthoDB" id="3208379at2759"/>
<gene>
    <name evidence="2" type="ORF">BDZ94DRAFT_1208240</name>
</gene>
<dbReference type="Proteomes" id="UP000807353">
    <property type="component" value="Unassembled WGS sequence"/>
</dbReference>
<feature type="transmembrane region" description="Helical" evidence="1">
    <location>
        <begin position="420"/>
        <end position="443"/>
    </location>
</feature>
<protein>
    <submittedName>
        <fullName evidence="2">Uncharacterized protein</fullName>
    </submittedName>
</protein>
<keyword evidence="1" id="KW-0812">Transmembrane</keyword>
<feature type="transmembrane region" description="Helical" evidence="1">
    <location>
        <begin position="248"/>
        <end position="266"/>
    </location>
</feature>
<comment type="caution">
    <text evidence="2">The sequence shown here is derived from an EMBL/GenBank/DDBJ whole genome shotgun (WGS) entry which is preliminary data.</text>
</comment>
<keyword evidence="3" id="KW-1185">Reference proteome</keyword>
<name>A0A9P6CJZ1_9AGAR</name>
<proteinExistence type="predicted"/>
<reference evidence="2" key="1">
    <citation type="submission" date="2020-11" db="EMBL/GenBank/DDBJ databases">
        <authorList>
            <consortium name="DOE Joint Genome Institute"/>
            <person name="Ahrendt S."/>
            <person name="Riley R."/>
            <person name="Andreopoulos W."/>
            <person name="Labutti K."/>
            <person name="Pangilinan J."/>
            <person name="Ruiz-Duenas F.J."/>
            <person name="Barrasa J.M."/>
            <person name="Sanchez-Garcia M."/>
            <person name="Camarero S."/>
            <person name="Miyauchi S."/>
            <person name="Serrano A."/>
            <person name="Linde D."/>
            <person name="Babiker R."/>
            <person name="Drula E."/>
            <person name="Ayuso-Fernandez I."/>
            <person name="Pacheco R."/>
            <person name="Padilla G."/>
            <person name="Ferreira P."/>
            <person name="Barriuso J."/>
            <person name="Kellner H."/>
            <person name="Castanera R."/>
            <person name="Alfaro M."/>
            <person name="Ramirez L."/>
            <person name="Pisabarro A.G."/>
            <person name="Kuo A."/>
            <person name="Tritt A."/>
            <person name="Lipzen A."/>
            <person name="He G."/>
            <person name="Yan M."/>
            <person name="Ng V."/>
            <person name="Cullen D."/>
            <person name="Martin F."/>
            <person name="Rosso M.-N."/>
            <person name="Henrissat B."/>
            <person name="Hibbett D."/>
            <person name="Martinez A.T."/>
            <person name="Grigoriev I.V."/>
        </authorList>
    </citation>
    <scope>NUCLEOTIDE SEQUENCE</scope>
    <source>
        <strain evidence="2">CBS 247.69</strain>
    </source>
</reference>
<sequence length="472" mass="53579">MSISRSSTLVPGDLTFQTIPLPDDWLLCVHPQGWIYFYSHILKVVTDQDIRDETVYQLITQHTSDYPLSELNEGMEVQLHVKPQPGGAGAATFYLVVNHKDCIASYEREEVKDGKACTFDPNTLNRRRRLYWNYLWHHPVHVPTPQRAFPDAVDALTWYYTDNLVTGSRSIVPFSKSECEDLSRVLKDMSHPYSDASVAKTVFIAWLLREICSFRDSESYGLYTQKVAQNIRDARALPTANSRRPPRTIVNLIIALLFFGIPRTYYIHVKNSSEYRGRLANVQQNWETYIERLVREYSHFLLISTVLLSATVGLLAVPEINEACRVAATISTLSSLGSIIIGVFSVWRHQTNTRAADSFAYMHNAQHGYLGLYGHAMLLSLPPVLLVWAIVAFTASIVAYTMQGLVNFETLTSVPVWTVLGVFLVLLVAVIGALYTFSIIWKFQKPSWKATLRLKPLWSKVRHQSIDSGRGF</sequence>
<dbReference type="EMBL" id="MU150231">
    <property type="protein sequence ID" value="KAF9469012.1"/>
    <property type="molecule type" value="Genomic_DNA"/>
</dbReference>
<accession>A0A9P6CJZ1</accession>
<evidence type="ECO:0000313" key="3">
    <source>
        <dbReference type="Proteomes" id="UP000807353"/>
    </source>
</evidence>
<keyword evidence="1" id="KW-0472">Membrane</keyword>
<dbReference type="AlphaFoldDB" id="A0A9P6CJZ1"/>